<keyword evidence="2" id="KW-1185">Reference proteome</keyword>
<gene>
    <name evidence="1" type="ORF">GTP81_00840</name>
</gene>
<dbReference type="AlphaFoldDB" id="A0A845H966"/>
<accession>A0A845H966</accession>
<organism evidence="1 2">
    <name type="scientific">Duganella vulcania</name>
    <dbReference type="NCBI Taxonomy" id="2692166"/>
    <lineage>
        <taxon>Bacteria</taxon>
        <taxon>Pseudomonadati</taxon>
        <taxon>Pseudomonadota</taxon>
        <taxon>Betaproteobacteria</taxon>
        <taxon>Burkholderiales</taxon>
        <taxon>Oxalobacteraceae</taxon>
        <taxon>Telluria group</taxon>
        <taxon>Duganella</taxon>
    </lineage>
</organism>
<protein>
    <submittedName>
        <fullName evidence="1">Uncharacterized protein</fullName>
    </submittedName>
</protein>
<dbReference type="Proteomes" id="UP000484875">
    <property type="component" value="Unassembled WGS sequence"/>
</dbReference>
<reference evidence="1 2" key="1">
    <citation type="submission" date="2019-12" db="EMBL/GenBank/DDBJ databases">
        <title>Novel species isolated from a subtropical stream in China.</title>
        <authorList>
            <person name="Lu H."/>
        </authorList>
    </citation>
    <scope>NUCLEOTIDE SEQUENCE [LARGE SCALE GENOMIC DNA]</scope>
    <source>
        <strain evidence="1 2">FT107W</strain>
    </source>
</reference>
<name>A0A845H966_9BURK</name>
<evidence type="ECO:0000313" key="2">
    <source>
        <dbReference type="Proteomes" id="UP000484875"/>
    </source>
</evidence>
<comment type="caution">
    <text evidence="1">The sequence shown here is derived from an EMBL/GenBank/DDBJ whole genome shotgun (WGS) entry which is preliminary data.</text>
</comment>
<evidence type="ECO:0000313" key="1">
    <source>
        <dbReference type="EMBL" id="MYN15291.1"/>
    </source>
</evidence>
<dbReference type="EMBL" id="WWCV01000001">
    <property type="protein sequence ID" value="MYN15291.1"/>
    <property type="molecule type" value="Genomic_DNA"/>
</dbReference>
<sequence length="94" mass="10470">MDSKLNKQAEAFAALTAEDRVRLDKLAVLAGSTAEDLWPAVYRYGFQDIEESVRADLDAQAERAAGLTIPHEEVMANAQRMIDSHGKQRKRRVG</sequence>
<proteinExistence type="predicted"/>